<dbReference type="GO" id="GO:0043248">
    <property type="term" value="P:proteasome assembly"/>
    <property type="evidence" value="ECO:0007669"/>
    <property type="project" value="InterPro"/>
</dbReference>
<keyword evidence="2" id="KW-1185">Reference proteome</keyword>
<name>A0A9W9AQ10_9AGAR</name>
<dbReference type="PANTHER" id="PTHR31051">
    <property type="entry name" value="PROTEASOME ASSEMBLY CHAPERONE 3"/>
    <property type="match status" value="1"/>
</dbReference>
<evidence type="ECO:0008006" key="3">
    <source>
        <dbReference type="Google" id="ProtNLM"/>
    </source>
</evidence>
<evidence type="ECO:0000313" key="1">
    <source>
        <dbReference type="EMBL" id="KAJ4487873.1"/>
    </source>
</evidence>
<dbReference type="AlphaFoldDB" id="A0A9W9AQ10"/>
<dbReference type="InterPro" id="IPR018788">
    <property type="entry name" value="Proteasome_assmbl_chp_3"/>
</dbReference>
<proteinExistence type="predicted"/>
<evidence type="ECO:0000313" key="2">
    <source>
        <dbReference type="Proteomes" id="UP001150266"/>
    </source>
</evidence>
<protein>
    <recommendedName>
        <fullName evidence="3">Proteasome assembly chaperone 3</fullName>
    </recommendedName>
</protein>
<accession>A0A9W9AQ10</accession>
<sequence length="157" mass="16869">MQSSRNCSQTLNGVVTEISLQYYADSILVLLTQVGKVGNLIQVSLPATVPITPSTSDTVEPNAPTLPPPPIATQLMPLFGSAPSDRIQTLYNLYASQIATIVWLSESENPLQVARKRVIVGIALRGSNAAGESDLTEIEKQTFYGNMSAIQGMLRHA</sequence>
<gene>
    <name evidence="1" type="ORF">J3R30DRAFT_3432043</name>
</gene>
<comment type="caution">
    <text evidence="1">The sequence shown here is derived from an EMBL/GenBank/DDBJ whole genome shotgun (WGS) entry which is preliminary data.</text>
</comment>
<dbReference type="OrthoDB" id="5593278at2759"/>
<dbReference type="Gene3D" id="3.30.230.90">
    <property type="match status" value="1"/>
</dbReference>
<reference evidence="1" key="1">
    <citation type="submission" date="2022-08" db="EMBL/GenBank/DDBJ databases">
        <title>A Global Phylogenomic Analysis of the Shiitake Genus Lentinula.</title>
        <authorList>
            <consortium name="DOE Joint Genome Institute"/>
            <person name="Sierra-Patev S."/>
            <person name="Min B."/>
            <person name="Naranjo-Ortiz M."/>
            <person name="Looney B."/>
            <person name="Konkel Z."/>
            <person name="Slot J.C."/>
            <person name="Sakamoto Y."/>
            <person name="Steenwyk J.L."/>
            <person name="Rokas A."/>
            <person name="Carro J."/>
            <person name="Camarero S."/>
            <person name="Ferreira P."/>
            <person name="Molpeceres G."/>
            <person name="Ruiz-Duenas F.J."/>
            <person name="Serrano A."/>
            <person name="Henrissat B."/>
            <person name="Drula E."/>
            <person name="Hughes K.W."/>
            <person name="Mata J.L."/>
            <person name="Ishikawa N.K."/>
            <person name="Vargas-Isla R."/>
            <person name="Ushijima S."/>
            <person name="Smith C.A."/>
            <person name="Ahrendt S."/>
            <person name="Andreopoulos W."/>
            <person name="He G."/>
            <person name="Labutti K."/>
            <person name="Lipzen A."/>
            <person name="Ng V."/>
            <person name="Riley R."/>
            <person name="Sandor L."/>
            <person name="Barry K."/>
            <person name="Martinez A.T."/>
            <person name="Xiao Y."/>
            <person name="Gibbons J.G."/>
            <person name="Terashima K."/>
            <person name="Grigoriev I.V."/>
            <person name="Hibbett D.S."/>
        </authorList>
    </citation>
    <scope>NUCLEOTIDE SEQUENCE</scope>
    <source>
        <strain evidence="1">JLM2183</strain>
    </source>
</reference>
<dbReference type="EMBL" id="JAOTPV010000002">
    <property type="protein sequence ID" value="KAJ4487873.1"/>
    <property type="molecule type" value="Genomic_DNA"/>
</dbReference>
<dbReference type="PANTHER" id="PTHR31051:SF1">
    <property type="entry name" value="PROTEASOME ASSEMBLY CHAPERONE 3"/>
    <property type="match status" value="1"/>
</dbReference>
<dbReference type="Proteomes" id="UP001150266">
    <property type="component" value="Unassembled WGS sequence"/>
</dbReference>
<dbReference type="InterPro" id="IPR053720">
    <property type="entry name" value="Psm_Assembly_Chaperone"/>
</dbReference>
<organism evidence="1 2">
    <name type="scientific">Lentinula aciculospora</name>
    <dbReference type="NCBI Taxonomy" id="153920"/>
    <lineage>
        <taxon>Eukaryota</taxon>
        <taxon>Fungi</taxon>
        <taxon>Dikarya</taxon>
        <taxon>Basidiomycota</taxon>
        <taxon>Agaricomycotina</taxon>
        <taxon>Agaricomycetes</taxon>
        <taxon>Agaricomycetidae</taxon>
        <taxon>Agaricales</taxon>
        <taxon>Marasmiineae</taxon>
        <taxon>Omphalotaceae</taxon>
        <taxon>Lentinula</taxon>
    </lineage>
</organism>